<comment type="catalytic activity">
    <reaction evidence="1">
        <text>ATP + protein L-histidine = ADP + protein N-phospho-L-histidine.</text>
        <dbReference type="EC" id="2.7.13.3"/>
    </reaction>
</comment>
<dbReference type="PRINTS" id="PR00344">
    <property type="entry name" value="BCTRLSENSOR"/>
</dbReference>
<dbReference type="EC" id="2.7.13.3" evidence="2"/>
<dbReference type="InterPro" id="IPR036890">
    <property type="entry name" value="HATPase_C_sf"/>
</dbReference>
<evidence type="ECO:0000256" key="1">
    <source>
        <dbReference type="ARBA" id="ARBA00000085"/>
    </source>
</evidence>
<dbReference type="SMART" id="SM00387">
    <property type="entry name" value="HATPase_c"/>
    <property type="match status" value="1"/>
</dbReference>
<dbReference type="Proteomes" id="UP000005104">
    <property type="component" value="Chromosome"/>
</dbReference>
<dbReference type="Pfam" id="PF00512">
    <property type="entry name" value="HisKA"/>
    <property type="match status" value="1"/>
</dbReference>
<feature type="coiled-coil region" evidence="9">
    <location>
        <begin position="572"/>
        <end position="606"/>
    </location>
</feature>
<dbReference type="Gene3D" id="1.10.287.130">
    <property type="match status" value="1"/>
</dbReference>
<dbReference type="SUPFAM" id="SSF47384">
    <property type="entry name" value="Homodimeric domain of signal transducing histidine kinase"/>
    <property type="match status" value="1"/>
</dbReference>
<dbReference type="Pfam" id="PF13185">
    <property type="entry name" value="GAF_2"/>
    <property type="match status" value="2"/>
</dbReference>
<evidence type="ECO:0000256" key="5">
    <source>
        <dbReference type="ARBA" id="ARBA00022741"/>
    </source>
</evidence>
<dbReference type="InterPro" id="IPR000700">
    <property type="entry name" value="PAS-assoc_C"/>
</dbReference>
<dbReference type="GO" id="GO:0000155">
    <property type="term" value="F:phosphorelay sensor kinase activity"/>
    <property type="evidence" value="ECO:0007669"/>
    <property type="project" value="InterPro"/>
</dbReference>
<dbReference type="eggNOG" id="COG2203">
    <property type="taxonomic scope" value="Bacteria"/>
</dbReference>
<feature type="domain" description="PAC" evidence="12">
    <location>
        <begin position="1"/>
        <end position="37"/>
    </location>
</feature>
<dbReference type="InterPro" id="IPR005467">
    <property type="entry name" value="His_kinase_dom"/>
</dbReference>
<evidence type="ECO:0000256" key="4">
    <source>
        <dbReference type="ARBA" id="ARBA00022679"/>
    </source>
</evidence>
<dbReference type="EMBL" id="CM001441">
    <property type="protein sequence ID" value="EHQ89282.1"/>
    <property type="molecule type" value="Genomic_DNA"/>
</dbReference>
<feature type="coiled-coil region" evidence="9">
    <location>
        <begin position="202"/>
        <end position="233"/>
    </location>
</feature>
<keyword evidence="8" id="KW-0902">Two-component regulatory system</keyword>
<dbReference type="Pfam" id="PF13492">
    <property type="entry name" value="GAF_3"/>
    <property type="match status" value="1"/>
</dbReference>
<dbReference type="Pfam" id="PF13188">
    <property type="entry name" value="PAS_8"/>
    <property type="match status" value="1"/>
</dbReference>
<keyword evidence="9" id="KW-0175">Coiled coil</keyword>
<evidence type="ECO:0000259" key="12">
    <source>
        <dbReference type="PROSITE" id="PS50113"/>
    </source>
</evidence>
<dbReference type="SMART" id="SM00091">
    <property type="entry name" value="PAS"/>
    <property type="match status" value="1"/>
</dbReference>
<evidence type="ECO:0000256" key="8">
    <source>
        <dbReference type="ARBA" id="ARBA00023012"/>
    </source>
</evidence>
<name>H5Y3N8_9FIRM</name>
<dbReference type="SUPFAM" id="SSF55781">
    <property type="entry name" value="GAF domain-like"/>
    <property type="match status" value="3"/>
</dbReference>
<dbReference type="NCBIfam" id="TIGR00229">
    <property type="entry name" value="sensory_box"/>
    <property type="match status" value="1"/>
</dbReference>
<feature type="compositionally biased region" description="Polar residues" evidence="10">
    <location>
        <begin position="1"/>
        <end position="18"/>
    </location>
</feature>
<dbReference type="Gene3D" id="3.30.450.40">
    <property type="match status" value="3"/>
</dbReference>
<protein>
    <recommendedName>
        <fullName evidence="2">histidine kinase</fullName>
        <ecNumber evidence="2">2.7.13.3</ecNumber>
    </recommendedName>
</protein>
<dbReference type="AlphaFoldDB" id="H5Y3N8"/>
<dbReference type="PROSITE" id="PS50113">
    <property type="entry name" value="PAC"/>
    <property type="match status" value="2"/>
</dbReference>
<dbReference type="InterPro" id="IPR003018">
    <property type="entry name" value="GAF"/>
</dbReference>
<evidence type="ECO:0000256" key="6">
    <source>
        <dbReference type="ARBA" id="ARBA00022777"/>
    </source>
</evidence>
<dbReference type="InterPro" id="IPR029016">
    <property type="entry name" value="GAF-like_dom_sf"/>
</dbReference>
<organism evidence="13 14">
    <name type="scientific">Desulfosporosinus youngiae DSM 17734</name>
    <dbReference type="NCBI Taxonomy" id="768710"/>
    <lineage>
        <taxon>Bacteria</taxon>
        <taxon>Bacillati</taxon>
        <taxon>Bacillota</taxon>
        <taxon>Clostridia</taxon>
        <taxon>Eubacteriales</taxon>
        <taxon>Desulfitobacteriaceae</taxon>
        <taxon>Desulfosporosinus</taxon>
    </lineage>
</organism>
<dbReference type="InterPro" id="IPR035965">
    <property type="entry name" value="PAS-like_dom_sf"/>
</dbReference>
<dbReference type="Gene3D" id="3.30.450.20">
    <property type="entry name" value="PAS domain"/>
    <property type="match status" value="1"/>
</dbReference>
<keyword evidence="7" id="KW-0067">ATP-binding</keyword>
<dbReference type="InterPro" id="IPR003594">
    <property type="entry name" value="HATPase_dom"/>
</dbReference>
<dbReference type="PROSITE" id="PS50109">
    <property type="entry name" value="HIS_KIN"/>
    <property type="match status" value="1"/>
</dbReference>
<dbReference type="CDD" id="cd00082">
    <property type="entry name" value="HisKA"/>
    <property type="match status" value="1"/>
</dbReference>
<evidence type="ECO:0000256" key="3">
    <source>
        <dbReference type="ARBA" id="ARBA00022553"/>
    </source>
</evidence>
<evidence type="ECO:0000256" key="2">
    <source>
        <dbReference type="ARBA" id="ARBA00012438"/>
    </source>
</evidence>
<evidence type="ECO:0000256" key="9">
    <source>
        <dbReference type="SAM" id="Coils"/>
    </source>
</evidence>
<keyword evidence="4" id="KW-0808">Transferase</keyword>
<accession>H5Y3N8</accession>
<feature type="domain" description="Histidine kinase" evidence="11">
    <location>
        <begin position="743"/>
        <end position="947"/>
    </location>
</feature>
<dbReference type="Pfam" id="PF02518">
    <property type="entry name" value="HATPase_c"/>
    <property type="match status" value="1"/>
</dbReference>
<dbReference type="SUPFAM" id="SSF55874">
    <property type="entry name" value="ATPase domain of HSP90 chaperone/DNA topoisomerase II/histidine kinase"/>
    <property type="match status" value="1"/>
</dbReference>
<evidence type="ECO:0000313" key="13">
    <source>
        <dbReference type="EMBL" id="EHQ89282.1"/>
    </source>
</evidence>
<evidence type="ECO:0000256" key="7">
    <source>
        <dbReference type="ARBA" id="ARBA00022840"/>
    </source>
</evidence>
<dbReference type="SMART" id="SM00065">
    <property type="entry name" value="GAF"/>
    <property type="match status" value="3"/>
</dbReference>
<dbReference type="InterPro" id="IPR003661">
    <property type="entry name" value="HisK_dim/P_dom"/>
</dbReference>
<dbReference type="SUPFAM" id="SSF55785">
    <property type="entry name" value="PYP-like sensor domain (PAS domain)"/>
    <property type="match status" value="1"/>
</dbReference>
<dbReference type="CDD" id="cd00130">
    <property type="entry name" value="PAS"/>
    <property type="match status" value="1"/>
</dbReference>
<dbReference type="GO" id="GO:0005524">
    <property type="term" value="F:ATP binding"/>
    <property type="evidence" value="ECO:0007669"/>
    <property type="project" value="UniProtKB-KW"/>
</dbReference>
<keyword evidence="6" id="KW-0418">Kinase</keyword>
<dbReference type="InterPro" id="IPR000014">
    <property type="entry name" value="PAS"/>
</dbReference>
<dbReference type="STRING" id="768710.DesyoDRAFT_2197"/>
<dbReference type="InterPro" id="IPR036097">
    <property type="entry name" value="HisK_dim/P_sf"/>
</dbReference>
<feature type="domain" description="PAC" evidence="12">
    <location>
        <begin position="680"/>
        <end position="730"/>
    </location>
</feature>
<dbReference type="HOGENOM" id="CLU_307730_0_0_9"/>
<gene>
    <name evidence="13" type="ORF">DesyoDRAFT_2197</name>
</gene>
<feature type="region of interest" description="Disordered" evidence="10">
    <location>
        <begin position="1"/>
        <end position="24"/>
    </location>
</feature>
<keyword evidence="14" id="KW-1185">Reference proteome</keyword>
<dbReference type="SMART" id="SM00388">
    <property type="entry name" value="HisKA"/>
    <property type="match status" value="1"/>
</dbReference>
<evidence type="ECO:0000256" key="10">
    <source>
        <dbReference type="SAM" id="MobiDB-lite"/>
    </source>
</evidence>
<dbReference type="InterPro" id="IPR004358">
    <property type="entry name" value="Sig_transdc_His_kin-like_C"/>
</dbReference>
<reference evidence="13 14" key="1">
    <citation type="submission" date="2011-11" db="EMBL/GenBank/DDBJ databases">
        <title>The Noncontiguous Finished genome of Desulfosporosinus youngiae DSM 17734.</title>
        <authorList>
            <consortium name="US DOE Joint Genome Institute (JGI-PGF)"/>
            <person name="Lucas S."/>
            <person name="Han J."/>
            <person name="Lapidus A."/>
            <person name="Cheng J.-F."/>
            <person name="Goodwin L."/>
            <person name="Pitluck S."/>
            <person name="Peters L."/>
            <person name="Ovchinnikova G."/>
            <person name="Lu M."/>
            <person name="Land M.L."/>
            <person name="Hauser L."/>
            <person name="Pester M."/>
            <person name="Spring S."/>
            <person name="Ollivier B."/>
            <person name="Rattei T."/>
            <person name="Klenk H.-P."/>
            <person name="Wagner M."/>
            <person name="Loy A."/>
            <person name="Woyke T.J."/>
        </authorList>
    </citation>
    <scope>NUCLEOTIDE SEQUENCE [LARGE SCALE GENOMIC DNA]</scope>
    <source>
        <strain evidence="13 14">DSM 17734</strain>
    </source>
</reference>
<dbReference type="PANTHER" id="PTHR43065">
    <property type="entry name" value="SENSOR HISTIDINE KINASE"/>
    <property type="match status" value="1"/>
</dbReference>
<evidence type="ECO:0000259" key="11">
    <source>
        <dbReference type="PROSITE" id="PS50109"/>
    </source>
</evidence>
<proteinExistence type="predicted"/>
<dbReference type="eggNOG" id="COG3852">
    <property type="taxonomic scope" value="Bacteria"/>
</dbReference>
<sequence length="960" mass="108751">MSLDSEPSGNEMGNNTAPVATFNDITERKQTEKSTRLSRLYGVLSKINEAIVRIREPQKLFEKVCRVAVEDGQFEMAWIGLADHDTKRIKAVAKYGDDEGYLDSIHISLDKDTPEGQGPTGIALREGRVHVNNDTENNPAMKPWRNEQLIRGYKASASFPLLIENQTIGAMTLYAKKVNYFDDEEIQLLKSLADDVSFAIESADIERQRLQATEELRRARDELEARVRERTANLELMYNITKISTSSLDIVKVSEQVLESLVKSFDLTQSVVYLWDDQHKELVPTASYGYPCEPSNPISPQSLDSDDMVVGAFKSGEPIFIANRYNVTTPKFAQESMEKAELLIGRQLSSSIALPLTTYRRTIGVIAFSWSEARMFSPEDVEFFISIAHEIAVGLENARLHTQTERELARTQLLQDVAIAATTRPDLQTISNGILQALKKYINLKSGVFYRFNQKELVFKVLSTLNFDETPIAKIKEFSITSEEFFSPKVVQANKILTHNDDTLSPERVAILKKLGAWGNRYVGIPIKYRAKTIGVIFLVFKGRRDFTQGELALFNSIAHIACQAMENTRLYEAEKKRAEELAEHRKNLEKTIRERTQEISDINIRLRHSEAQHRQIIEASPDAYFIFGNNKIIYANPAALHLFGFNKTREIDITILKNLIRSDKFKELESLKGSQNPVHLGEITIVRESGLSITVEGIVIPIIFEKEAAYQYIIRDITQRKEIEKEMARLDRLNLIGEMAAGIGHEIRNPMTAVRGFLQILGTKEECVKYKDYFDLMIEELDRANSIITEFLKLARNKTVEKRLFNLNDEIKTLFPLIQSDATKSDKNIVLELAEIPDLLMDEKEIRQVILNLVRNGLEASPAGSDLMIKTFTVDNDVILAIKDNGKGINPDVLEKIGTPFFTTKDNGTGLGLAVCYSIAERHNAKIEIETGRNGTTFYIRLKQFEQAMPAVELKPFAF</sequence>
<evidence type="ECO:0000313" key="14">
    <source>
        <dbReference type="Proteomes" id="UP000005104"/>
    </source>
</evidence>
<keyword evidence="3" id="KW-0597">Phosphoprotein</keyword>
<dbReference type="Gene3D" id="3.30.565.10">
    <property type="entry name" value="Histidine kinase-like ATPase, C-terminal domain"/>
    <property type="match status" value="1"/>
</dbReference>
<dbReference type="PANTHER" id="PTHR43065:SF46">
    <property type="entry name" value="C4-DICARBOXYLATE TRANSPORT SENSOR PROTEIN DCTB"/>
    <property type="match status" value="1"/>
</dbReference>
<dbReference type="RefSeq" id="WP_007782835.1">
    <property type="nucleotide sequence ID" value="NZ_CM001441.1"/>
</dbReference>
<keyword evidence="5" id="KW-0547">Nucleotide-binding</keyword>